<dbReference type="PANTHER" id="PTHR42944">
    <property type="entry name" value="ADENINE DNA GLYCOSYLASE"/>
    <property type="match status" value="1"/>
</dbReference>
<dbReference type="Gene3D" id="1.10.340.30">
    <property type="entry name" value="Hypothetical protein, domain 2"/>
    <property type="match status" value="1"/>
</dbReference>
<evidence type="ECO:0000256" key="10">
    <source>
        <dbReference type="ARBA" id="ARBA00023014"/>
    </source>
</evidence>
<dbReference type="Gene3D" id="1.10.1670.10">
    <property type="entry name" value="Helix-hairpin-Helix base-excision DNA repair enzymes (C-terminal)"/>
    <property type="match status" value="1"/>
</dbReference>
<dbReference type="InterPro" id="IPR005760">
    <property type="entry name" value="A/G_AdeGlyc_MutY"/>
</dbReference>
<evidence type="ECO:0000256" key="5">
    <source>
        <dbReference type="ARBA" id="ARBA00022485"/>
    </source>
</evidence>
<keyword evidence="12 13" id="KW-0326">Glycosidase</keyword>
<keyword evidence="8 16" id="KW-0378">Hydrolase</keyword>
<dbReference type="Gene3D" id="3.90.79.10">
    <property type="entry name" value="Nucleoside Triphosphate Pyrophosphohydrolase"/>
    <property type="match status" value="1"/>
</dbReference>
<gene>
    <name evidence="16" type="primary">mutY</name>
    <name evidence="16" type="ORF">WMO29_03665</name>
</gene>
<dbReference type="InterPro" id="IPR044298">
    <property type="entry name" value="MIG/MutY"/>
</dbReference>
<dbReference type="SMART" id="SM00478">
    <property type="entry name" value="ENDO3c"/>
    <property type="match status" value="1"/>
</dbReference>
<dbReference type="CDD" id="cd03431">
    <property type="entry name" value="NUDIX_DNA_Glycosylase_C-MutY"/>
    <property type="match status" value="1"/>
</dbReference>
<evidence type="ECO:0000256" key="7">
    <source>
        <dbReference type="ARBA" id="ARBA00022763"/>
    </source>
</evidence>
<dbReference type="PROSITE" id="PS01155">
    <property type="entry name" value="ENDONUCLEASE_III_2"/>
    <property type="match status" value="1"/>
</dbReference>
<evidence type="ECO:0000256" key="9">
    <source>
        <dbReference type="ARBA" id="ARBA00023004"/>
    </source>
</evidence>
<comment type="catalytic activity">
    <reaction evidence="1 13">
        <text>Hydrolyzes free adenine bases from 7,8-dihydro-8-oxoguanine:adenine mismatched double-stranded DNA, leaving an apurinic site.</text>
        <dbReference type="EC" id="3.2.2.31"/>
    </reaction>
</comment>
<dbReference type="SUPFAM" id="SSF55811">
    <property type="entry name" value="Nudix"/>
    <property type="match status" value="1"/>
</dbReference>
<dbReference type="NCBIfam" id="TIGR01084">
    <property type="entry name" value="mutY"/>
    <property type="match status" value="1"/>
</dbReference>
<keyword evidence="9 13" id="KW-0408">Iron</keyword>
<dbReference type="Pfam" id="PF00633">
    <property type="entry name" value="HHH"/>
    <property type="match status" value="1"/>
</dbReference>
<dbReference type="InterPro" id="IPR004036">
    <property type="entry name" value="Endonuclease-III-like_CS2"/>
</dbReference>
<dbReference type="EC" id="3.2.2.31" evidence="3 13"/>
<evidence type="ECO:0000256" key="13">
    <source>
        <dbReference type="RuleBase" id="RU365096"/>
    </source>
</evidence>
<dbReference type="SUPFAM" id="SSF48150">
    <property type="entry name" value="DNA-glycosylase"/>
    <property type="match status" value="1"/>
</dbReference>
<keyword evidence="5" id="KW-0004">4Fe-4S</keyword>
<evidence type="ECO:0000256" key="2">
    <source>
        <dbReference type="ARBA" id="ARBA00008343"/>
    </source>
</evidence>
<dbReference type="InterPro" id="IPR015797">
    <property type="entry name" value="NUDIX_hydrolase-like_dom_sf"/>
</dbReference>
<keyword evidence="10" id="KW-0411">Iron-sulfur</keyword>
<feature type="region of interest" description="Disordered" evidence="14">
    <location>
        <begin position="1"/>
        <end position="20"/>
    </location>
</feature>
<evidence type="ECO:0000313" key="17">
    <source>
        <dbReference type="Proteomes" id="UP001438008"/>
    </source>
</evidence>
<dbReference type="InterPro" id="IPR000445">
    <property type="entry name" value="HhH_motif"/>
</dbReference>
<evidence type="ECO:0000256" key="4">
    <source>
        <dbReference type="ARBA" id="ARBA00022023"/>
    </source>
</evidence>
<comment type="function">
    <text evidence="13">Adenine glycosylase active on G-A mispairs.</text>
</comment>
<keyword evidence="11" id="KW-0234">DNA repair</keyword>
<protein>
    <recommendedName>
        <fullName evidence="4 13">Adenine DNA glycosylase</fullName>
        <ecNumber evidence="3 13">3.2.2.31</ecNumber>
    </recommendedName>
</protein>
<keyword evidence="7 13" id="KW-0227">DNA damage</keyword>
<comment type="similarity">
    <text evidence="2 13">Belongs to the Nth/MutY family.</text>
</comment>
<dbReference type="Pfam" id="PF14815">
    <property type="entry name" value="NUDIX_4"/>
    <property type="match status" value="1"/>
</dbReference>
<accession>A0ABV1FGT2</accession>
<evidence type="ECO:0000256" key="12">
    <source>
        <dbReference type="ARBA" id="ARBA00023295"/>
    </source>
</evidence>
<reference evidence="16 17" key="1">
    <citation type="submission" date="2024-03" db="EMBL/GenBank/DDBJ databases">
        <title>Human intestinal bacterial collection.</title>
        <authorList>
            <person name="Pauvert C."/>
            <person name="Hitch T.C.A."/>
            <person name="Clavel T."/>
        </authorList>
    </citation>
    <scope>NUCLEOTIDE SEQUENCE [LARGE SCALE GENOMIC DNA]</scope>
    <source>
        <strain evidence="16 17">CLA-AA-H132</strain>
    </source>
</reference>
<name>A0ABV1FGT2_9FIRM</name>
<sequence length="387" mass="43462">MKKDLNVDCNTKKEEQQKKSDVTAVGDSQLAAIVQPLLSWYDTHARVLPWREHPAPYRVWVSEIMLQQTRVEAVKPYFERFMTALPTIRDLAEAPEDVILKLWEGLGYYNRVRNMQKAARKLVAEYDGQMPADFDAILALPGIGSYTAGAIASIAFGLPYPAVDGNVLRVLSRIEKSYDDILKQSVKRHFEQEIKAVIPTDRAGDFSQSLIELGAIVCVPNGAPKCGECPLAALCQAHRDGVETELPKKTPPKSRRIEDKTVLVLVSDNQAALRKRPAKGLLAGLYELPNLEGHLNSEQVLDYVKAEGLSAIRIQELPAAKHIFSHIEWHMAGYVVKVEEPEQQENDASDSHDSPGKLFFVEKQQMEETYSIPAAFAAYTEYFKHRY</sequence>
<evidence type="ECO:0000256" key="8">
    <source>
        <dbReference type="ARBA" id="ARBA00022801"/>
    </source>
</evidence>
<dbReference type="Pfam" id="PF00730">
    <property type="entry name" value="HhH-GPD"/>
    <property type="match status" value="1"/>
</dbReference>
<comment type="caution">
    <text evidence="16">The sequence shown here is derived from an EMBL/GenBank/DDBJ whole genome shotgun (WGS) entry which is preliminary data.</text>
</comment>
<keyword evidence="6" id="KW-0479">Metal-binding</keyword>
<evidence type="ECO:0000256" key="1">
    <source>
        <dbReference type="ARBA" id="ARBA00000843"/>
    </source>
</evidence>
<dbReference type="EMBL" id="JBBMFE010000002">
    <property type="protein sequence ID" value="MEQ2471589.1"/>
    <property type="molecule type" value="Genomic_DNA"/>
</dbReference>
<evidence type="ECO:0000256" key="6">
    <source>
        <dbReference type="ARBA" id="ARBA00022723"/>
    </source>
</evidence>
<keyword evidence="17" id="KW-1185">Reference proteome</keyword>
<evidence type="ECO:0000256" key="3">
    <source>
        <dbReference type="ARBA" id="ARBA00012045"/>
    </source>
</evidence>
<evidence type="ECO:0000259" key="15">
    <source>
        <dbReference type="SMART" id="SM00478"/>
    </source>
</evidence>
<feature type="domain" description="HhH-GPD" evidence="15">
    <location>
        <begin position="65"/>
        <end position="216"/>
    </location>
</feature>
<organism evidence="16 17">
    <name type="scientific">Laedolimicola intestinihominis</name>
    <dbReference type="NCBI Taxonomy" id="3133166"/>
    <lineage>
        <taxon>Bacteria</taxon>
        <taxon>Bacillati</taxon>
        <taxon>Bacillota</taxon>
        <taxon>Clostridia</taxon>
        <taxon>Lachnospirales</taxon>
        <taxon>Lachnospiraceae</taxon>
        <taxon>Laedolimicola</taxon>
    </lineage>
</organism>
<dbReference type="InterPro" id="IPR003265">
    <property type="entry name" value="HhH-GPD_domain"/>
</dbReference>
<evidence type="ECO:0000256" key="11">
    <source>
        <dbReference type="ARBA" id="ARBA00023204"/>
    </source>
</evidence>
<dbReference type="PANTHER" id="PTHR42944:SF1">
    <property type="entry name" value="ADENINE DNA GLYCOSYLASE"/>
    <property type="match status" value="1"/>
</dbReference>
<dbReference type="GO" id="GO:0000701">
    <property type="term" value="F:purine-specific mismatch base pair DNA N-glycosylase activity"/>
    <property type="evidence" value="ECO:0007669"/>
    <property type="project" value="UniProtKB-EC"/>
</dbReference>
<proteinExistence type="inferred from homology"/>
<dbReference type="InterPro" id="IPR029119">
    <property type="entry name" value="MutY_C"/>
</dbReference>
<dbReference type="InterPro" id="IPR023170">
    <property type="entry name" value="HhH_base_excis_C"/>
</dbReference>
<dbReference type="InterPro" id="IPR011257">
    <property type="entry name" value="DNA_glycosylase"/>
</dbReference>
<evidence type="ECO:0000313" key="16">
    <source>
        <dbReference type="EMBL" id="MEQ2471589.1"/>
    </source>
</evidence>
<dbReference type="Proteomes" id="UP001438008">
    <property type="component" value="Unassembled WGS sequence"/>
</dbReference>
<comment type="cofactor">
    <cofactor evidence="13">
        <name>[4Fe-4S] cluster</name>
        <dbReference type="ChEBI" id="CHEBI:49883"/>
    </cofactor>
    <text evidence="13">Binds 1 [4Fe-4S] cluster.</text>
</comment>
<evidence type="ECO:0000256" key="14">
    <source>
        <dbReference type="SAM" id="MobiDB-lite"/>
    </source>
</evidence>
<dbReference type="CDD" id="cd00056">
    <property type="entry name" value="ENDO3c"/>
    <property type="match status" value="1"/>
</dbReference>